<reference evidence="1 2" key="1">
    <citation type="submission" date="2018-10" db="EMBL/GenBank/DDBJ databases">
        <title>A high-quality apple genome assembly.</title>
        <authorList>
            <person name="Hu J."/>
        </authorList>
    </citation>
    <scope>NUCLEOTIDE SEQUENCE [LARGE SCALE GENOMIC DNA]</scope>
    <source>
        <strain evidence="2">cv. HFTH1</strain>
        <tissue evidence="1">Young leaf</tissue>
    </source>
</reference>
<protein>
    <submittedName>
        <fullName evidence="1">Uncharacterized protein</fullName>
    </submittedName>
</protein>
<evidence type="ECO:0000313" key="1">
    <source>
        <dbReference type="EMBL" id="RXH74770.1"/>
    </source>
</evidence>
<proteinExistence type="predicted"/>
<dbReference type="Proteomes" id="UP000290289">
    <property type="component" value="Chromosome 15"/>
</dbReference>
<accession>A0A498HVG1</accession>
<gene>
    <name evidence="1" type="ORF">DVH24_029491</name>
</gene>
<evidence type="ECO:0000313" key="2">
    <source>
        <dbReference type="Proteomes" id="UP000290289"/>
    </source>
</evidence>
<sequence length="73" mass="8314">MKMETFTILAIGFLKTEKKGKLEDEAWEETIRRRLEIWLSLISWRENLRCPGAGFGLRKHGGHHGCGGSSVEN</sequence>
<dbReference type="AlphaFoldDB" id="A0A498HVG1"/>
<dbReference type="EMBL" id="RDQH01000341">
    <property type="protein sequence ID" value="RXH74770.1"/>
    <property type="molecule type" value="Genomic_DNA"/>
</dbReference>
<comment type="caution">
    <text evidence="1">The sequence shown here is derived from an EMBL/GenBank/DDBJ whole genome shotgun (WGS) entry which is preliminary data.</text>
</comment>
<keyword evidence="2" id="KW-1185">Reference proteome</keyword>
<organism evidence="1 2">
    <name type="scientific">Malus domestica</name>
    <name type="common">Apple</name>
    <name type="synonym">Pyrus malus</name>
    <dbReference type="NCBI Taxonomy" id="3750"/>
    <lineage>
        <taxon>Eukaryota</taxon>
        <taxon>Viridiplantae</taxon>
        <taxon>Streptophyta</taxon>
        <taxon>Embryophyta</taxon>
        <taxon>Tracheophyta</taxon>
        <taxon>Spermatophyta</taxon>
        <taxon>Magnoliopsida</taxon>
        <taxon>eudicotyledons</taxon>
        <taxon>Gunneridae</taxon>
        <taxon>Pentapetalae</taxon>
        <taxon>rosids</taxon>
        <taxon>fabids</taxon>
        <taxon>Rosales</taxon>
        <taxon>Rosaceae</taxon>
        <taxon>Amygdaloideae</taxon>
        <taxon>Maleae</taxon>
        <taxon>Malus</taxon>
    </lineage>
</organism>
<name>A0A498HVG1_MALDO</name>